<proteinExistence type="predicted"/>
<gene>
    <name evidence="3" type="ORF">GCM10009788_18300</name>
</gene>
<comment type="caution">
    <text evidence="3">The sequence shown here is derived from an EMBL/GenBank/DDBJ whole genome shotgun (WGS) entry which is preliminary data.</text>
</comment>
<name>A0ABN2A9A4_9ACTN</name>
<evidence type="ECO:0000313" key="3">
    <source>
        <dbReference type="EMBL" id="GAA1514273.1"/>
    </source>
</evidence>
<evidence type="ECO:0008006" key="5">
    <source>
        <dbReference type="Google" id="ProtNLM"/>
    </source>
</evidence>
<evidence type="ECO:0000256" key="1">
    <source>
        <dbReference type="ARBA" id="ARBA00022737"/>
    </source>
</evidence>
<reference evidence="3 4" key="1">
    <citation type="journal article" date="2019" name="Int. J. Syst. Evol. Microbiol.">
        <title>The Global Catalogue of Microorganisms (GCM) 10K type strain sequencing project: providing services to taxonomists for standard genome sequencing and annotation.</title>
        <authorList>
            <consortium name="The Broad Institute Genomics Platform"/>
            <consortium name="The Broad Institute Genome Sequencing Center for Infectious Disease"/>
            <person name="Wu L."/>
            <person name="Ma J."/>
        </authorList>
    </citation>
    <scope>NUCLEOTIDE SEQUENCE [LARGE SCALE GENOMIC DNA]</scope>
    <source>
        <strain evidence="3 4">JCM 14942</strain>
    </source>
</reference>
<protein>
    <recommendedName>
        <fullName evidence="5">NHL repeat-containing protein</fullName>
    </recommendedName>
</protein>
<evidence type="ECO:0000256" key="2">
    <source>
        <dbReference type="PROSITE-ProRule" id="PRU00504"/>
    </source>
</evidence>
<dbReference type="Pfam" id="PF01436">
    <property type="entry name" value="NHL"/>
    <property type="match status" value="1"/>
</dbReference>
<feature type="repeat" description="NHL" evidence="2">
    <location>
        <begin position="140"/>
        <end position="176"/>
    </location>
</feature>
<dbReference type="InterPro" id="IPR011042">
    <property type="entry name" value="6-blade_b-propeller_TolB-like"/>
</dbReference>
<dbReference type="SUPFAM" id="SSF101898">
    <property type="entry name" value="NHL repeat"/>
    <property type="match status" value="1"/>
</dbReference>
<dbReference type="InterPro" id="IPR001258">
    <property type="entry name" value="NHL_repeat"/>
</dbReference>
<dbReference type="Gene3D" id="2.120.10.30">
    <property type="entry name" value="TolB, C-terminal domain"/>
    <property type="match status" value="2"/>
</dbReference>
<keyword evidence="4" id="KW-1185">Reference proteome</keyword>
<accession>A0ABN2A9A4</accession>
<dbReference type="Proteomes" id="UP001500842">
    <property type="component" value="Unassembled WGS sequence"/>
</dbReference>
<organism evidence="3 4">
    <name type="scientific">Nocardioides humi</name>
    <dbReference type="NCBI Taxonomy" id="449461"/>
    <lineage>
        <taxon>Bacteria</taxon>
        <taxon>Bacillati</taxon>
        <taxon>Actinomycetota</taxon>
        <taxon>Actinomycetes</taxon>
        <taxon>Propionibacteriales</taxon>
        <taxon>Nocardioidaceae</taxon>
        <taxon>Nocardioides</taxon>
    </lineage>
</organism>
<sequence length="273" mass="27963">MPSAVATDAAGRVYTIGSNAGYGDDNSTVRLYDANGGLVSAWEVPFPNIGDLTVDAAGNVHIADYSGSIVADIPAAVYVFTPAGTYLRAYAMRPCCDVTEAAGGVGIGPNGRSYVASPTSDQVVVFNADGSRYKASSGSGTAPGKLKSPWGLDVAPDGSVVVADRENSRVQVFTLAGGYLGTITATTKRGGFTMKTTALAFGPGQELYVSGTLYPFENGIAKYVPAGVGSGGAKVKAPKKGVKVAKRKVVRKKAVTKAVVTVTGGAKKVKIRR</sequence>
<dbReference type="PANTHER" id="PTHR24104">
    <property type="entry name" value="E3 UBIQUITIN-PROTEIN LIGASE NHLRC1-RELATED"/>
    <property type="match status" value="1"/>
</dbReference>
<evidence type="ECO:0000313" key="4">
    <source>
        <dbReference type="Proteomes" id="UP001500842"/>
    </source>
</evidence>
<dbReference type="PANTHER" id="PTHR24104:SF25">
    <property type="entry name" value="PROTEIN LIN-41"/>
    <property type="match status" value="1"/>
</dbReference>
<dbReference type="InterPro" id="IPR050952">
    <property type="entry name" value="TRIM-NHL_E3_ligases"/>
</dbReference>
<dbReference type="RefSeq" id="WP_141005379.1">
    <property type="nucleotide sequence ID" value="NZ_BAAAOR010000014.1"/>
</dbReference>
<dbReference type="CDD" id="cd05819">
    <property type="entry name" value="NHL"/>
    <property type="match status" value="1"/>
</dbReference>
<keyword evidence="1" id="KW-0677">Repeat</keyword>
<dbReference type="EMBL" id="BAAAOR010000014">
    <property type="protein sequence ID" value="GAA1514273.1"/>
    <property type="molecule type" value="Genomic_DNA"/>
</dbReference>
<dbReference type="PROSITE" id="PS51125">
    <property type="entry name" value="NHL"/>
    <property type="match status" value="1"/>
</dbReference>